<dbReference type="InterPro" id="IPR001087">
    <property type="entry name" value="GDSL"/>
</dbReference>
<dbReference type="KEGG" id="pda:103723800"/>
<keyword evidence="3" id="KW-0442">Lipid degradation</keyword>
<sequence>MAERSVPSLLLITLSLLGLNLHAVEGHINAIYVFGDSTVDVGNNNYLPLLTSREAKANFPHYGIDFPTSTPTGRFSNGLNAADQLAILLGFPMSPPPYLSLTPENFTMQMFRGVNFASGGSGIHEYTGSRYKVISMAVQIQYFAMVSGIITKLMGPVGASDFLSRCLFLISTGSNDMFEYSFAKRSSRDDAMFLAGLTSTYKEHLKALYNLGARKFGIVSVPPLGCCPSQRARNHTGGCYEMLNGLSGKFYPAIGEVLQNLHSELPDMKYALGNSFSMVGSILESPKPKFKELKFACCGYGKFYGEYQCNQTFPYCANRTEYLFWDWFHPTQAASEMAAEALYGGSKKIVTPMNFKQLAENDR</sequence>
<comment type="similarity">
    <text evidence="1">Belongs to the 'GDSL' lipolytic enzyme family.</text>
</comment>
<evidence type="ECO:0000313" key="6">
    <source>
        <dbReference type="RefSeq" id="XP_008813060.1"/>
    </source>
</evidence>
<evidence type="ECO:0000256" key="1">
    <source>
        <dbReference type="ARBA" id="ARBA00008668"/>
    </source>
</evidence>
<keyword evidence="2" id="KW-0378">Hydrolase</keyword>
<dbReference type="RefSeq" id="XP_008813060.1">
    <property type="nucleotide sequence ID" value="XM_008814838.2"/>
</dbReference>
<organism evidence="5 6">
    <name type="scientific">Phoenix dactylifera</name>
    <name type="common">Date palm</name>
    <dbReference type="NCBI Taxonomy" id="42345"/>
    <lineage>
        <taxon>Eukaryota</taxon>
        <taxon>Viridiplantae</taxon>
        <taxon>Streptophyta</taxon>
        <taxon>Embryophyta</taxon>
        <taxon>Tracheophyta</taxon>
        <taxon>Spermatophyta</taxon>
        <taxon>Magnoliopsida</taxon>
        <taxon>Liliopsida</taxon>
        <taxon>Arecaceae</taxon>
        <taxon>Coryphoideae</taxon>
        <taxon>Phoeniceae</taxon>
        <taxon>Phoenix</taxon>
    </lineage>
</organism>
<feature type="chain" id="PRO_5034294323" evidence="4">
    <location>
        <begin position="27"/>
        <end position="363"/>
    </location>
</feature>
<protein>
    <submittedName>
        <fullName evidence="6">GDSL esterase/lipase At5g55050-like</fullName>
    </submittedName>
</protein>
<evidence type="ECO:0000256" key="3">
    <source>
        <dbReference type="ARBA" id="ARBA00022963"/>
    </source>
</evidence>
<reference evidence="6" key="2">
    <citation type="submission" date="2025-08" db="UniProtKB">
        <authorList>
            <consortium name="RefSeq"/>
        </authorList>
    </citation>
    <scope>IDENTIFICATION</scope>
    <source>
        <tissue evidence="6">Young leaves</tissue>
    </source>
</reference>
<dbReference type="CDD" id="cd01837">
    <property type="entry name" value="SGNH_plant_lipase_like"/>
    <property type="match status" value="1"/>
</dbReference>
<dbReference type="SUPFAM" id="SSF52266">
    <property type="entry name" value="SGNH hydrolase"/>
    <property type="match status" value="1"/>
</dbReference>
<dbReference type="PANTHER" id="PTHR45648">
    <property type="entry name" value="GDSL LIPASE/ACYLHYDROLASE FAMILY PROTEIN (AFU_ORTHOLOGUE AFUA_4G14700)"/>
    <property type="match status" value="1"/>
</dbReference>
<dbReference type="AlphaFoldDB" id="A0A8B7D4R2"/>
<accession>A0A8B7D4R2</accession>
<dbReference type="GO" id="GO:0016042">
    <property type="term" value="P:lipid catabolic process"/>
    <property type="evidence" value="ECO:0007669"/>
    <property type="project" value="UniProtKB-KW"/>
</dbReference>
<feature type="signal peptide" evidence="4">
    <location>
        <begin position="1"/>
        <end position="26"/>
    </location>
</feature>
<name>A0A8B7D4R2_PHODC</name>
<keyword evidence="4" id="KW-0732">Signal</keyword>
<dbReference type="Pfam" id="PF00657">
    <property type="entry name" value="Lipase_GDSL"/>
    <property type="match status" value="1"/>
</dbReference>
<dbReference type="Proteomes" id="UP000228380">
    <property type="component" value="Chromosome 5"/>
</dbReference>
<evidence type="ECO:0000256" key="2">
    <source>
        <dbReference type="ARBA" id="ARBA00022801"/>
    </source>
</evidence>
<dbReference type="PANTHER" id="PTHR45648:SF175">
    <property type="entry name" value="OS02G0668900 PROTEIN"/>
    <property type="match status" value="1"/>
</dbReference>
<dbReference type="InterPro" id="IPR036514">
    <property type="entry name" value="SGNH_hydro_sf"/>
</dbReference>
<keyword evidence="3" id="KW-0443">Lipid metabolism</keyword>
<evidence type="ECO:0000313" key="5">
    <source>
        <dbReference type="Proteomes" id="UP000228380"/>
    </source>
</evidence>
<dbReference type="GeneID" id="103723800"/>
<dbReference type="InterPro" id="IPR035669">
    <property type="entry name" value="SGNH_plant_lipase-like"/>
</dbReference>
<gene>
    <name evidence="6" type="primary">LOC103723800</name>
</gene>
<dbReference type="GO" id="GO:0016788">
    <property type="term" value="F:hydrolase activity, acting on ester bonds"/>
    <property type="evidence" value="ECO:0007669"/>
    <property type="project" value="InterPro"/>
</dbReference>
<dbReference type="OrthoDB" id="1600564at2759"/>
<dbReference type="Gene3D" id="3.40.50.1110">
    <property type="entry name" value="SGNH hydrolase"/>
    <property type="match status" value="1"/>
</dbReference>
<proteinExistence type="inferred from homology"/>
<dbReference type="InterPro" id="IPR051058">
    <property type="entry name" value="GDSL_Est/Lipase"/>
</dbReference>
<reference evidence="5" key="1">
    <citation type="journal article" date="2019" name="Nat. Commun.">
        <title>Genome-wide association mapping of date palm fruit traits.</title>
        <authorList>
            <person name="Hazzouri K.M."/>
            <person name="Gros-Balthazard M."/>
            <person name="Flowers J.M."/>
            <person name="Copetti D."/>
            <person name="Lemansour A."/>
            <person name="Lebrun M."/>
            <person name="Masmoudi K."/>
            <person name="Ferrand S."/>
            <person name="Dhar M.I."/>
            <person name="Fresquez Z.A."/>
            <person name="Rosas U."/>
            <person name="Zhang J."/>
            <person name="Talag J."/>
            <person name="Lee S."/>
            <person name="Kudrna D."/>
            <person name="Powell R.F."/>
            <person name="Leitch I.J."/>
            <person name="Krueger R.R."/>
            <person name="Wing R.A."/>
            <person name="Amiri K.M.A."/>
            <person name="Purugganan M.D."/>
        </authorList>
    </citation>
    <scope>NUCLEOTIDE SEQUENCE [LARGE SCALE GENOMIC DNA]</scope>
    <source>
        <strain evidence="5">cv. Khalas</strain>
    </source>
</reference>
<keyword evidence="5" id="KW-1185">Reference proteome</keyword>
<evidence type="ECO:0000256" key="4">
    <source>
        <dbReference type="SAM" id="SignalP"/>
    </source>
</evidence>